<dbReference type="Proteomes" id="UP001150907">
    <property type="component" value="Unassembled WGS sequence"/>
</dbReference>
<dbReference type="PANTHER" id="PTHR19862">
    <property type="entry name" value="WD REPEAT-CONTAINING PROTEIN 48"/>
    <property type="match status" value="1"/>
</dbReference>
<proteinExistence type="inferred from homology"/>
<reference evidence="6" key="1">
    <citation type="submission" date="2022-07" db="EMBL/GenBank/DDBJ databases">
        <title>Phylogenomic reconstructions and comparative analyses of Kickxellomycotina fungi.</title>
        <authorList>
            <person name="Reynolds N.K."/>
            <person name="Stajich J.E."/>
            <person name="Barry K."/>
            <person name="Grigoriev I.V."/>
            <person name="Crous P."/>
            <person name="Smith M.E."/>
        </authorList>
    </citation>
    <scope>NUCLEOTIDE SEQUENCE</scope>
    <source>
        <strain evidence="6">IMI 214461</strain>
    </source>
</reference>
<dbReference type="SMART" id="SM00320">
    <property type="entry name" value="WD40"/>
    <property type="match status" value="6"/>
</dbReference>
<feature type="region of interest" description="Disordered" evidence="5">
    <location>
        <begin position="523"/>
        <end position="549"/>
    </location>
</feature>
<dbReference type="PRINTS" id="PR00320">
    <property type="entry name" value="GPROTEINBRPT"/>
</dbReference>
<feature type="region of interest" description="Disordered" evidence="5">
    <location>
        <begin position="606"/>
        <end position="631"/>
    </location>
</feature>
<dbReference type="EMBL" id="JANBQF010000043">
    <property type="protein sequence ID" value="KAJ2006911.1"/>
    <property type="molecule type" value="Genomic_DNA"/>
</dbReference>
<dbReference type="InterPro" id="IPR051246">
    <property type="entry name" value="WDR48"/>
</dbReference>
<dbReference type="InterPro" id="IPR001680">
    <property type="entry name" value="WD40_rpt"/>
</dbReference>
<feature type="repeat" description="WD" evidence="4">
    <location>
        <begin position="160"/>
        <end position="192"/>
    </location>
</feature>
<evidence type="ECO:0000256" key="4">
    <source>
        <dbReference type="PROSITE-ProRule" id="PRU00221"/>
    </source>
</evidence>
<keyword evidence="2 4" id="KW-0853">WD repeat</keyword>
<feature type="repeat" description="WD" evidence="4">
    <location>
        <begin position="296"/>
        <end position="337"/>
    </location>
</feature>
<keyword evidence="3" id="KW-0677">Repeat</keyword>
<accession>A0A9W8EJK8</accession>
<dbReference type="PROSITE" id="PS50082">
    <property type="entry name" value="WD_REPEATS_2"/>
    <property type="match status" value="4"/>
</dbReference>
<feature type="repeat" description="WD" evidence="4">
    <location>
        <begin position="254"/>
        <end position="295"/>
    </location>
</feature>
<dbReference type="PROSITE" id="PS50294">
    <property type="entry name" value="WD_REPEATS_REGION"/>
    <property type="match status" value="2"/>
</dbReference>
<feature type="compositionally biased region" description="Basic and acidic residues" evidence="5">
    <location>
        <begin position="66"/>
        <end position="75"/>
    </location>
</feature>
<feature type="region of interest" description="Disordered" evidence="5">
    <location>
        <begin position="55"/>
        <end position="75"/>
    </location>
</feature>
<comment type="similarity">
    <text evidence="1">Belongs to the WD repeat WDR48 family.</text>
</comment>
<dbReference type="SUPFAM" id="SSF50978">
    <property type="entry name" value="WD40 repeat-like"/>
    <property type="match status" value="1"/>
</dbReference>
<protein>
    <submittedName>
        <fullName evidence="6">Uncharacterized protein</fullName>
    </submittedName>
</protein>
<organism evidence="6 7">
    <name type="scientific">Coemansia thaxteri</name>
    <dbReference type="NCBI Taxonomy" id="2663907"/>
    <lineage>
        <taxon>Eukaryota</taxon>
        <taxon>Fungi</taxon>
        <taxon>Fungi incertae sedis</taxon>
        <taxon>Zoopagomycota</taxon>
        <taxon>Kickxellomycotina</taxon>
        <taxon>Kickxellomycetes</taxon>
        <taxon>Kickxellales</taxon>
        <taxon>Kickxellaceae</taxon>
        <taxon>Coemansia</taxon>
    </lineage>
</organism>
<feature type="region of interest" description="Disordered" evidence="5">
    <location>
        <begin position="941"/>
        <end position="960"/>
    </location>
</feature>
<name>A0A9W8EJK8_9FUNG</name>
<feature type="region of interest" description="Disordered" evidence="5">
    <location>
        <begin position="982"/>
        <end position="1072"/>
    </location>
</feature>
<dbReference type="CDD" id="cd00200">
    <property type="entry name" value="WD40"/>
    <property type="match status" value="1"/>
</dbReference>
<dbReference type="Pfam" id="PF00400">
    <property type="entry name" value="WD40"/>
    <property type="match status" value="5"/>
</dbReference>
<dbReference type="InterPro" id="IPR019775">
    <property type="entry name" value="WD40_repeat_CS"/>
</dbReference>
<evidence type="ECO:0000313" key="6">
    <source>
        <dbReference type="EMBL" id="KAJ2006911.1"/>
    </source>
</evidence>
<dbReference type="PANTHER" id="PTHR19862:SF14">
    <property type="entry name" value="WD REPEAT-CONTAINING PROTEIN 48"/>
    <property type="match status" value="1"/>
</dbReference>
<dbReference type="Gene3D" id="2.130.10.10">
    <property type="entry name" value="YVTN repeat-like/Quinoprotein amine dehydrogenase"/>
    <property type="match status" value="2"/>
</dbReference>
<evidence type="ECO:0000313" key="7">
    <source>
        <dbReference type="Proteomes" id="UP001150907"/>
    </source>
</evidence>
<evidence type="ECO:0000256" key="2">
    <source>
        <dbReference type="ARBA" id="ARBA00022574"/>
    </source>
</evidence>
<gene>
    <name evidence="6" type="ORF">H4R26_001097</name>
</gene>
<comment type="caution">
    <text evidence="6">The sequence shown here is derived from an EMBL/GenBank/DDBJ whole genome shotgun (WGS) entry which is preliminary data.</text>
</comment>
<evidence type="ECO:0000256" key="1">
    <source>
        <dbReference type="ARBA" id="ARBA00006917"/>
    </source>
</evidence>
<feature type="compositionally biased region" description="Low complexity" evidence="5">
    <location>
        <begin position="1035"/>
        <end position="1052"/>
    </location>
</feature>
<evidence type="ECO:0000256" key="5">
    <source>
        <dbReference type="SAM" id="MobiDB-lite"/>
    </source>
</evidence>
<evidence type="ECO:0000256" key="3">
    <source>
        <dbReference type="ARBA" id="ARBA00022737"/>
    </source>
</evidence>
<dbReference type="InterPro" id="IPR021772">
    <property type="entry name" value="WDR48/Bun107"/>
</dbReference>
<dbReference type="GO" id="GO:0043130">
    <property type="term" value="F:ubiquitin binding"/>
    <property type="evidence" value="ECO:0007669"/>
    <property type="project" value="TreeGrafter"/>
</dbReference>
<dbReference type="InterPro" id="IPR020472">
    <property type="entry name" value="WD40_PAC1"/>
</dbReference>
<dbReference type="InterPro" id="IPR015943">
    <property type="entry name" value="WD40/YVTN_repeat-like_dom_sf"/>
</dbReference>
<sequence length="1520" mass="161783">MAMPFVTTVGYARPKENRPHRFAYDYGSVDPGMFTPAPERIAPKRAPKRTVAYSIPLPDNGSSQIADDRHHSDQHYRHQGHVLGVNALALSFEPIGHSTSSQDELPGDGMGGVLFSGGRDGVVKAWDLNFPVSCHGGSWSIDRQRVRQTHPRQTTLRASQVVHSDWVNDIVVVNGGETVVSASSDQTVRAWSPYRTDERPHAIGSHLDYVKALAYSEHRRMVISGGLDRKIKLWDLGTGSGSGGLVASLQEFGDASVSSSVYTLACNAQGSTVVSGSPEKLIRVWDTRVGRQLTTLAGHTDHIRAVMLSADSELVLSGSSDSTVKLWSMRMRRCLSTFAHHTDSVWALHATHPRFRTFYSASRDGLVAKTIGAGAFSDDVPPSSTTARRTSLTSRAAEDSQAGVVCVAVAKESQGVVKIVAADDTYIWTATKGTRLNRWLDVSARPRGASLTSQSSQFTSTQLPAATAAEHAVHFASEYLEGSRAAANMSADMLCATSTDEETSEITQQSLMEPWLAFGLGNSGSGSEPPHSASGAHAISDHGAVNSRHRRNRTVDYSSAGPINHPTAMTQALSVSNVISPVLMAIQAEQARRIVVKDTADKVPYHDARSAGSIGSGRDAAATGQAPPHLSPIDFALSSGSGERILTGGGSDPPLYAPELPLPTTSLIRARHAEAAGLSVTTAPAATATAISTQSLHSAKIGGVVIPVRSEPDETIYGRYGLHRHKILDNKRQVLAQDTRGRVSLWDILLCCRVYEFPEFERAQDEAIKSDVPYANIFGTDFDAIHAALSGEPESVSSWCHVDTRVGVLTVHLDESWVWDAEVHIDEVDRVPDSAIAAMGDHERVNIGQWMLKRLFKAYTRHRMRRGPLSRHDAAQLNRWVTQIPAGAVISSRQPPLGPVPPSAAASAAAALGAGHELPPASPAAPAMARSATARLPTLASPVPSTQAVPAPKTPGHGSSIASQLLATAHEVGLCSDSGLRKHEQDYENNGNESKPLPAVGLSVPTSPPAVGSAGHHHSPSIDTATSSSKPTPLQPQQSQQQHQPQQPQQQQLRADEDEAANSSTGSTGKFMNRLLSMRVRRQKSSLAVSSGNVSATPLPAIPTSSVATANMVVGGGGGGDGVPSIPSNNRSISAPNGPAAATAASAAVGRVTAAGVAMYPPTGATTTNNAATTGADTASAQHSFGEWAGPRHPTDTERALALLQHTAAPWAQLYSPLVCPQLELPQNIVVQVFQEHFEASQPFSIYRSTVDAMESASNAPSLSIFCIIDDPLLSFELCMPAWLTDFLLFNRLPVAYQEPAKIPFVLSPVKGATLPPFPNPGARLVANRMLRARKLAIYVVDKLGLPLMTQPAPNFVNAVDVCLRIYHKTAEIRALLLSRPNCTAADVFSATGETLCEEERAALADISAWQEFGQQRNTNSEGALPGSAADRPTEYAGRPELYLNLFCKGKRVLPKYTLATIKATAWKASSDIQVNYDWAEFVKRRVSKSQALVASSNALLPTSPATVSVSAGAGAATTT</sequence>
<feature type="compositionally biased region" description="Polar residues" evidence="5">
    <location>
        <begin position="1021"/>
        <end position="1032"/>
    </location>
</feature>
<keyword evidence="7" id="KW-1185">Reference proteome</keyword>
<feature type="compositionally biased region" description="Polar residues" evidence="5">
    <location>
        <begin position="1061"/>
        <end position="1070"/>
    </location>
</feature>
<dbReference type="GO" id="GO:0000724">
    <property type="term" value="P:double-strand break repair via homologous recombination"/>
    <property type="evidence" value="ECO:0007669"/>
    <property type="project" value="TreeGrafter"/>
</dbReference>
<dbReference type="OrthoDB" id="2421129at2759"/>
<dbReference type="InterPro" id="IPR036322">
    <property type="entry name" value="WD40_repeat_dom_sf"/>
</dbReference>
<feature type="repeat" description="WD" evidence="4">
    <location>
        <begin position="203"/>
        <end position="236"/>
    </location>
</feature>
<dbReference type="PROSITE" id="PS00678">
    <property type="entry name" value="WD_REPEATS_1"/>
    <property type="match status" value="1"/>
</dbReference>
<dbReference type="Pfam" id="PF11816">
    <property type="entry name" value="DUF3337"/>
    <property type="match status" value="1"/>
</dbReference>